<evidence type="ECO:0000256" key="5">
    <source>
        <dbReference type="ARBA" id="ARBA00023002"/>
    </source>
</evidence>
<evidence type="ECO:0000256" key="1">
    <source>
        <dbReference type="ARBA" id="ARBA00001974"/>
    </source>
</evidence>
<dbReference type="RefSeq" id="XP_019038445.1">
    <property type="nucleotide sequence ID" value="XM_019180588.1"/>
</dbReference>
<accession>A0A1E3P1M9</accession>
<dbReference type="AlphaFoldDB" id="A0A1E3P1M9"/>
<dbReference type="SUPFAM" id="SSF51905">
    <property type="entry name" value="FAD/NAD(P)-binding domain"/>
    <property type="match status" value="1"/>
</dbReference>
<keyword evidence="8" id="KW-1185">Reference proteome</keyword>
<dbReference type="InterPro" id="IPR045170">
    <property type="entry name" value="MTOX"/>
</dbReference>
<feature type="non-terminal residue" evidence="7">
    <location>
        <position position="390"/>
    </location>
</feature>
<evidence type="ECO:0000256" key="3">
    <source>
        <dbReference type="ARBA" id="ARBA00022630"/>
    </source>
</evidence>
<evidence type="ECO:0000313" key="7">
    <source>
        <dbReference type="EMBL" id="ODQ59238.1"/>
    </source>
</evidence>
<dbReference type="InterPro" id="IPR006076">
    <property type="entry name" value="FAD-dep_OxRdtase"/>
</dbReference>
<comment type="similarity">
    <text evidence="2">Belongs to the MSOX/MTOX family.</text>
</comment>
<keyword evidence="3" id="KW-0285">Flavoprotein</keyword>
<gene>
    <name evidence="7" type="ORF">WICANDRAFT_13923</name>
</gene>
<dbReference type="PANTHER" id="PTHR10961">
    <property type="entry name" value="PEROXISOMAL SARCOSINE OXIDASE"/>
    <property type="match status" value="1"/>
</dbReference>
<dbReference type="STRING" id="683960.A0A1E3P1M9"/>
<dbReference type="Gene3D" id="3.50.50.60">
    <property type="entry name" value="FAD/NAD(P)-binding domain"/>
    <property type="match status" value="1"/>
</dbReference>
<dbReference type="Gene3D" id="3.30.9.10">
    <property type="entry name" value="D-Amino Acid Oxidase, subunit A, domain 2"/>
    <property type="match status" value="1"/>
</dbReference>
<reference evidence="7 8" key="1">
    <citation type="journal article" date="2016" name="Proc. Natl. Acad. Sci. U.S.A.">
        <title>Comparative genomics of biotechnologically important yeasts.</title>
        <authorList>
            <person name="Riley R."/>
            <person name="Haridas S."/>
            <person name="Wolfe K.H."/>
            <person name="Lopes M.R."/>
            <person name="Hittinger C.T."/>
            <person name="Goeker M."/>
            <person name="Salamov A.A."/>
            <person name="Wisecaver J.H."/>
            <person name="Long T.M."/>
            <person name="Calvey C.H."/>
            <person name="Aerts A.L."/>
            <person name="Barry K.W."/>
            <person name="Choi C."/>
            <person name="Clum A."/>
            <person name="Coughlan A.Y."/>
            <person name="Deshpande S."/>
            <person name="Douglass A.P."/>
            <person name="Hanson S.J."/>
            <person name="Klenk H.-P."/>
            <person name="LaButti K.M."/>
            <person name="Lapidus A."/>
            <person name="Lindquist E.A."/>
            <person name="Lipzen A.M."/>
            <person name="Meier-Kolthoff J.P."/>
            <person name="Ohm R.A."/>
            <person name="Otillar R.P."/>
            <person name="Pangilinan J.L."/>
            <person name="Peng Y."/>
            <person name="Rokas A."/>
            <person name="Rosa C.A."/>
            <person name="Scheuner C."/>
            <person name="Sibirny A.A."/>
            <person name="Slot J.C."/>
            <person name="Stielow J.B."/>
            <person name="Sun H."/>
            <person name="Kurtzman C.P."/>
            <person name="Blackwell M."/>
            <person name="Grigoriev I.V."/>
            <person name="Jeffries T.W."/>
        </authorList>
    </citation>
    <scope>NUCLEOTIDE SEQUENCE [LARGE SCALE GENOMIC DNA]</scope>
    <source>
        <strain evidence="8">ATCC 58044 / CBS 1984 / NCYC 433 / NRRL Y-366-8</strain>
    </source>
</reference>
<keyword evidence="5" id="KW-0560">Oxidoreductase</keyword>
<dbReference type="GeneID" id="30197834"/>
<name>A0A1E3P1M9_WICAA</name>
<dbReference type="Pfam" id="PF01266">
    <property type="entry name" value="DAO"/>
    <property type="match status" value="1"/>
</dbReference>
<dbReference type="GO" id="GO:0050660">
    <property type="term" value="F:flavin adenine dinucleotide binding"/>
    <property type="evidence" value="ECO:0007669"/>
    <property type="project" value="EnsemblFungi"/>
</dbReference>
<dbReference type="OrthoDB" id="2219495at2759"/>
<dbReference type="GO" id="GO:0051698">
    <property type="term" value="F:saccharopine oxidase activity"/>
    <property type="evidence" value="ECO:0007669"/>
    <property type="project" value="EnsemblFungi"/>
</dbReference>
<evidence type="ECO:0000313" key="8">
    <source>
        <dbReference type="Proteomes" id="UP000094112"/>
    </source>
</evidence>
<organism evidence="7 8">
    <name type="scientific">Wickerhamomyces anomalus (strain ATCC 58044 / CBS 1984 / NCYC 433 / NRRL Y-366-8)</name>
    <name type="common">Yeast</name>
    <name type="synonym">Hansenula anomala</name>
    <dbReference type="NCBI Taxonomy" id="683960"/>
    <lineage>
        <taxon>Eukaryota</taxon>
        <taxon>Fungi</taxon>
        <taxon>Dikarya</taxon>
        <taxon>Ascomycota</taxon>
        <taxon>Saccharomycotina</taxon>
        <taxon>Saccharomycetes</taxon>
        <taxon>Phaffomycetales</taxon>
        <taxon>Wickerhamomycetaceae</taxon>
        <taxon>Wickerhamomyces</taxon>
    </lineage>
</organism>
<dbReference type="PANTHER" id="PTHR10961:SF26">
    <property type="entry name" value="L-SACCHAROPINE OXIDASE"/>
    <property type="match status" value="1"/>
</dbReference>
<evidence type="ECO:0000256" key="2">
    <source>
        <dbReference type="ARBA" id="ARBA00010989"/>
    </source>
</evidence>
<evidence type="ECO:0000259" key="6">
    <source>
        <dbReference type="Pfam" id="PF01266"/>
    </source>
</evidence>
<dbReference type="GO" id="GO:0008115">
    <property type="term" value="F:sarcosine oxidase activity"/>
    <property type="evidence" value="ECO:0007669"/>
    <property type="project" value="TreeGrafter"/>
</dbReference>
<dbReference type="EMBL" id="KV454211">
    <property type="protein sequence ID" value="ODQ59238.1"/>
    <property type="molecule type" value="Genomic_DNA"/>
</dbReference>
<dbReference type="Proteomes" id="UP000094112">
    <property type="component" value="Unassembled WGS sequence"/>
</dbReference>
<feature type="domain" description="FAD dependent oxidoreductase" evidence="6">
    <location>
        <begin position="1"/>
        <end position="372"/>
    </location>
</feature>
<sequence length="390" mass="43868">VLIVGCGVFGLSTALELARKGYKVKAIDLYPIPSKWAASNDLNKIIRTEYADIFYTKLSVEALKLWENDPLYKDVYFKSGRITLSPSSKENQHRTKFENQGFANLAKLGVDVSGIFEIDNGAKLTGLFPQFKGNDFGEISAKFNPNAGYGHASNSLLNVYQEARKLGVEFIFGTKGNAKKIINNNSIQVESGDVYTADKILIAAGAATGFLVDLKDQIRALGLFVTHIQLTPDEYTKFKDIPIFFSAEYGYFFPPDAKHHHMKIALTYSDAENKIPDPFNSDKLLSLPRFKEQNQQDTFPKKGESHVRRLLQKTIPELSQHELYNSKLFWISDSPTNDFLIDKLPDSENIVVACGDAGHGYKFLPNIGKYITLKMQGKLDEITSKRWSWK</sequence>
<feature type="non-terminal residue" evidence="7">
    <location>
        <position position="1"/>
    </location>
</feature>
<proteinExistence type="inferred from homology"/>
<evidence type="ECO:0000256" key="4">
    <source>
        <dbReference type="ARBA" id="ARBA00022827"/>
    </source>
</evidence>
<protein>
    <recommendedName>
        <fullName evidence="6">FAD dependent oxidoreductase domain-containing protein</fullName>
    </recommendedName>
</protein>
<keyword evidence="4" id="KW-0274">FAD</keyword>
<dbReference type="InterPro" id="IPR036188">
    <property type="entry name" value="FAD/NAD-bd_sf"/>
</dbReference>
<comment type="cofactor">
    <cofactor evidence="1">
        <name>FAD</name>
        <dbReference type="ChEBI" id="CHEBI:57692"/>
    </cofactor>
</comment>